<protein>
    <submittedName>
        <fullName evidence="1">Uncharacterized protein</fullName>
    </submittedName>
</protein>
<reference evidence="1 2" key="1">
    <citation type="submission" date="2018-06" db="EMBL/GenBank/DDBJ databases">
        <title>Genomic Encyclopedia of Type Strains, Phase IV (KMG-IV): sequencing the most valuable type-strain genomes for metagenomic binning, comparative biology and taxonomic classification.</title>
        <authorList>
            <person name="Goeker M."/>
        </authorList>
    </citation>
    <scope>NUCLEOTIDE SEQUENCE [LARGE SCALE GENOMIC DNA]</scope>
    <source>
        <strain evidence="1 2">DSM 30166</strain>
    </source>
</reference>
<dbReference type="EMBL" id="QNRY01000005">
    <property type="protein sequence ID" value="RBP65201.1"/>
    <property type="molecule type" value="Genomic_DNA"/>
</dbReference>
<accession>A0A366I7V8</accession>
<organism evidence="1 2">
    <name type="scientific">Brenneria salicis ATCC 15712 = DSM 30166</name>
    <dbReference type="NCBI Taxonomy" id="714314"/>
    <lineage>
        <taxon>Bacteria</taxon>
        <taxon>Pseudomonadati</taxon>
        <taxon>Pseudomonadota</taxon>
        <taxon>Gammaproteobacteria</taxon>
        <taxon>Enterobacterales</taxon>
        <taxon>Pectobacteriaceae</taxon>
        <taxon>Brenneria</taxon>
    </lineage>
</organism>
<sequence length="30" mass="3625">MLNVEDFPIYVTVFVFWSSFNENDLLDKKN</sequence>
<comment type="caution">
    <text evidence="1">The sequence shown here is derived from an EMBL/GenBank/DDBJ whole genome shotgun (WGS) entry which is preliminary data.</text>
</comment>
<gene>
    <name evidence="1" type="ORF">DES54_10579</name>
</gene>
<evidence type="ECO:0000313" key="2">
    <source>
        <dbReference type="Proteomes" id="UP000253046"/>
    </source>
</evidence>
<keyword evidence="2" id="KW-1185">Reference proteome</keyword>
<dbReference type="Proteomes" id="UP000253046">
    <property type="component" value="Unassembled WGS sequence"/>
</dbReference>
<dbReference type="AlphaFoldDB" id="A0A366I7V8"/>
<evidence type="ECO:0000313" key="1">
    <source>
        <dbReference type="EMBL" id="RBP65201.1"/>
    </source>
</evidence>
<proteinExistence type="predicted"/>
<name>A0A366I7V8_9GAMM</name>